<dbReference type="AlphaFoldDB" id="A0A3N4LBY7"/>
<evidence type="ECO:0000256" key="2">
    <source>
        <dbReference type="ARBA" id="ARBA00004613"/>
    </source>
</evidence>
<gene>
    <name evidence="5" type="ORF">L211DRAFT_523345</name>
</gene>
<dbReference type="GO" id="GO:0005576">
    <property type="term" value="C:extracellular region"/>
    <property type="evidence" value="ECO:0007669"/>
    <property type="project" value="UniProtKB-SubCell"/>
</dbReference>
<organism evidence="5 6">
    <name type="scientific">Terfezia boudieri ATCC MYA-4762</name>
    <dbReference type="NCBI Taxonomy" id="1051890"/>
    <lineage>
        <taxon>Eukaryota</taxon>
        <taxon>Fungi</taxon>
        <taxon>Dikarya</taxon>
        <taxon>Ascomycota</taxon>
        <taxon>Pezizomycotina</taxon>
        <taxon>Pezizomycetes</taxon>
        <taxon>Pezizales</taxon>
        <taxon>Pezizaceae</taxon>
        <taxon>Terfezia</taxon>
    </lineage>
</organism>
<evidence type="ECO:0000256" key="3">
    <source>
        <dbReference type="ARBA" id="ARBA00022525"/>
    </source>
</evidence>
<accession>A0A3N4LBY7</accession>
<feature type="domain" description="Crinkler effector protein N-terminal" evidence="4">
    <location>
        <begin position="3"/>
        <end position="95"/>
    </location>
</feature>
<name>A0A3N4LBY7_9PEZI</name>
<proteinExistence type="predicted"/>
<evidence type="ECO:0000313" key="6">
    <source>
        <dbReference type="Proteomes" id="UP000267821"/>
    </source>
</evidence>
<dbReference type="Proteomes" id="UP000267821">
    <property type="component" value="Unassembled WGS sequence"/>
</dbReference>
<keyword evidence="6" id="KW-1185">Reference proteome</keyword>
<dbReference type="InterPro" id="IPR045379">
    <property type="entry name" value="Crinkler_N"/>
</dbReference>
<dbReference type="GO" id="GO:0043657">
    <property type="term" value="C:host cell"/>
    <property type="evidence" value="ECO:0007669"/>
    <property type="project" value="UniProtKB-SubCell"/>
</dbReference>
<reference evidence="5 6" key="1">
    <citation type="journal article" date="2018" name="Nat. Ecol. Evol.">
        <title>Pezizomycetes genomes reveal the molecular basis of ectomycorrhizal truffle lifestyle.</title>
        <authorList>
            <person name="Murat C."/>
            <person name="Payen T."/>
            <person name="Noel B."/>
            <person name="Kuo A."/>
            <person name="Morin E."/>
            <person name="Chen J."/>
            <person name="Kohler A."/>
            <person name="Krizsan K."/>
            <person name="Balestrini R."/>
            <person name="Da Silva C."/>
            <person name="Montanini B."/>
            <person name="Hainaut M."/>
            <person name="Levati E."/>
            <person name="Barry K.W."/>
            <person name="Belfiori B."/>
            <person name="Cichocki N."/>
            <person name="Clum A."/>
            <person name="Dockter R.B."/>
            <person name="Fauchery L."/>
            <person name="Guy J."/>
            <person name="Iotti M."/>
            <person name="Le Tacon F."/>
            <person name="Lindquist E.A."/>
            <person name="Lipzen A."/>
            <person name="Malagnac F."/>
            <person name="Mello A."/>
            <person name="Molinier V."/>
            <person name="Miyauchi S."/>
            <person name="Poulain J."/>
            <person name="Riccioni C."/>
            <person name="Rubini A."/>
            <person name="Sitrit Y."/>
            <person name="Splivallo R."/>
            <person name="Traeger S."/>
            <person name="Wang M."/>
            <person name="Zifcakova L."/>
            <person name="Wipf D."/>
            <person name="Zambonelli A."/>
            <person name="Paolocci F."/>
            <person name="Nowrousian M."/>
            <person name="Ottonello S."/>
            <person name="Baldrian P."/>
            <person name="Spatafora J.W."/>
            <person name="Henrissat B."/>
            <person name="Nagy L.G."/>
            <person name="Aury J.M."/>
            <person name="Wincker P."/>
            <person name="Grigoriev I.V."/>
            <person name="Bonfante P."/>
            <person name="Martin F.M."/>
        </authorList>
    </citation>
    <scope>NUCLEOTIDE SEQUENCE [LARGE SCALE GENOMIC DNA]</scope>
    <source>
        <strain evidence="5 6">ATCC MYA-4762</strain>
    </source>
</reference>
<comment type="subcellular location">
    <subcellularLocation>
        <location evidence="1">Host cell</location>
    </subcellularLocation>
    <subcellularLocation>
        <location evidence="2">Secreted</location>
    </subcellularLocation>
</comment>
<sequence length="237" mass="26719">MIGLICWVFGDKQSFSVDISEKTVNGLKEAIAKISDRFQGTIAYILEHWQKIISSIGKKKLQRSGLNDDETLDEAHKTGKYFIGDPLGEHIHIVIGVSEFLTRISAQSRRLKEVDRPFLQDILARGDADGKMILKCEKIGVPDHDGDSASFVLVMETEYKYIDLGSGFEKFFAEAKSLLEPSRPKLRSRILGCVLTPIFNKSVLVRVECWKILKPVTQLQQDEQRRGGIDKPSRKLG</sequence>
<protein>
    <recommendedName>
        <fullName evidence="4">Crinkler effector protein N-terminal domain-containing protein</fullName>
    </recommendedName>
</protein>
<dbReference type="InParanoid" id="A0A3N4LBY7"/>
<evidence type="ECO:0000259" key="4">
    <source>
        <dbReference type="Pfam" id="PF20147"/>
    </source>
</evidence>
<evidence type="ECO:0000313" key="5">
    <source>
        <dbReference type="EMBL" id="RPB20397.1"/>
    </source>
</evidence>
<dbReference type="EMBL" id="ML121572">
    <property type="protein sequence ID" value="RPB20397.1"/>
    <property type="molecule type" value="Genomic_DNA"/>
</dbReference>
<keyword evidence="3" id="KW-0964">Secreted</keyword>
<evidence type="ECO:0000256" key="1">
    <source>
        <dbReference type="ARBA" id="ARBA00004340"/>
    </source>
</evidence>
<dbReference type="Pfam" id="PF20147">
    <property type="entry name" value="Crinkler"/>
    <property type="match status" value="1"/>
</dbReference>